<feature type="compositionally biased region" description="Low complexity" evidence="16">
    <location>
        <begin position="521"/>
        <end position="530"/>
    </location>
</feature>
<comment type="subcellular location">
    <subcellularLocation>
        <location evidence="1">Cell inner membrane</location>
        <topology evidence="1">Multi-pass membrane protein</topology>
    </subcellularLocation>
</comment>
<evidence type="ECO:0000256" key="15">
    <source>
        <dbReference type="ARBA" id="ARBA00051245"/>
    </source>
</evidence>
<evidence type="ECO:0000256" key="16">
    <source>
        <dbReference type="SAM" id="MobiDB-lite"/>
    </source>
</evidence>
<evidence type="ECO:0000259" key="17">
    <source>
        <dbReference type="Pfam" id="PF02706"/>
    </source>
</evidence>
<keyword evidence="9" id="KW-0812">Transmembrane</keyword>
<accession>A0ABS6U743</accession>
<evidence type="ECO:0000256" key="14">
    <source>
        <dbReference type="ARBA" id="ARBA00023136"/>
    </source>
</evidence>
<dbReference type="InterPro" id="IPR050445">
    <property type="entry name" value="Bact_polysacc_biosynth/exp"/>
</dbReference>
<comment type="caution">
    <text evidence="19">The sequence shown here is derived from an EMBL/GenBank/DDBJ whole genome shotgun (WGS) entry which is preliminary data.</text>
</comment>
<keyword evidence="6" id="KW-1003">Cell membrane</keyword>
<evidence type="ECO:0000313" key="20">
    <source>
        <dbReference type="Proteomes" id="UP000694300"/>
    </source>
</evidence>
<dbReference type="CDD" id="cd05387">
    <property type="entry name" value="BY-kinase"/>
    <property type="match status" value="1"/>
</dbReference>
<dbReference type="EMBL" id="JADQDF010000001">
    <property type="protein sequence ID" value="MBW0127724.1"/>
    <property type="molecule type" value="Genomic_DNA"/>
</dbReference>
<gene>
    <name evidence="19" type="ORF">I4I82_08500</name>
</gene>
<dbReference type="Pfam" id="PF02706">
    <property type="entry name" value="Wzz"/>
    <property type="match status" value="1"/>
</dbReference>
<evidence type="ECO:0000256" key="13">
    <source>
        <dbReference type="ARBA" id="ARBA00022989"/>
    </source>
</evidence>
<evidence type="ECO:0000313" key="19">
    <source>
        <dbReference type="EMBL" id="MBW0127724.1"/>
    </source>
</evidence>
<dbReference type="GO" id="GO:0004715">
    <property type="term" value="F:non-membrane spanning protein tyrosine kinase activity"/>
    <property type="evidence" value="ECO:0007669"/>
    <property type="project" value="UniProtKB-EC"/>
</dbReference>
<keyword evidence="14" id="KW-0472">Membrane</keyword>
<evidence type="ECO:0000256" key="5">
    <source>
        <dbReference type="ARBA" id="ARBA00011903"/>
    </source>
</evidence>
<sequence>MTPRQYLRVLREHWTTAVAVVLLTVAAAGALAAVRPPAYTATLTTYVSARPSAAEDSAYQGGLLSQQRVTSYVELVRSERVARTVIEDLRLSETPSALASRISSTSVPESVLIGIAVEDRSPVRAAELANAVGQAFIALVDDLERPTGGGEAEISVRVVDPAEPPGAPSGAGPAVYLAVGLLLGLGLGVAAAMARHGLDTSVKSVEQLAAVARAPVLGTVALDPRVRDRPLAVRDSPRSPEAEAYRHLRTNLRYIRVGSACKVIVVTSSVVGEGKTTTVCNLAISLGSAGNKVLVVDADLRRPKVAELLGLEGAVGLTTVLSGRVPVGSAIQRWSGGDVDVLASGPLPPNPSELLASAEMEALLREVRETYQYVLVDSPPLLPVTDAAVLAPATDGAILVCRYRRTRTAQVTAARDALETISASLLGTVFTMAPQAAAPPPYTQVGADRSDEVPERAAPVRPAEFAAIPPVEPAPPTWAVVPAVPDTPVRDVRPPTRVRSVEPAPPARPPEPAADPPTVPVPVVTGLVPAPRERPARHRPSTERSSSPRAAPAPNRHVAKNGAPTPRTNGRAIPHRIP</sequence>
<evidence type="ECO:0000259" key="18">
    <source>
        <dbReference type="Pfam" id="PF13614"/>
    </source>
</evidence>
<keyword evidence="8 19" id="KW-0808">Transferase</keyword>
<dbReference type="Proteomes" id="UP000694300">
    <property type="component" value="Unassembled WGS sequence"/>
</dbReference>
<reference evidence="19 20" key="1">
    <citation type="submission" date="2020-11" db="EMBL/GenBank/DDBJ databases">
        <title>Pseudonocardia abyssalis sp. nov. and Pseudonocardia oceani sp. nov., description and phylogenomic analysis of two novel actinomycetes isolated from the deep Southern Ocean.</title>
        <authorList>
            <person name="Parra J."/>
        </authorList>
    </citation>
    <scope>NUCLEOTIDE SEQUENCE [LARGE SCALE GENOMIC DNA]</scope>
    <source>
        <strain evidence="20">KRD185</strain>
    </source>
</reference>
<keyword evidence="13" id="KW-1133">Transmembrane helix</keyword>
<evidence type="ECO:0000256" key="6">
    <source>
        <dbReference type="ARBA" id="ARBA00022475"/>
    </source>
</evidence>
<protein>
    <recommendedName>
        <fullName evidence="5">non-specific protein-tyrosine kinase</fullName>
        <ecNumber evidence="5">2.7.10.2</ecNumber>
    </recommendedName>
</protein>
<dbReference type="InterPro" id="IPR003856">
    <property type="entry name" value="LPS_length_determ_N"/>
</dbReference>
<evidence type="ECO:0000256" key="8">
    <source>
        <dbReference type="ARBA" id="ARBA00022679"/>
    </source>
</evidence>
<evidence type="ECO:0000256" key="7">
    <source>
        <dbReference type="ARBA" id="ARBA00022519"/>
    </source>
</evidence>
<comment type="catalytic activity">
    <reaction evidence="15">
        <text>L-tyrosyl-[protein] + ATP = O-phospho-L-tyrosyl-[protein] + ADP + H(+)</text>
        <dbReference type="Rhea" id="RHEA:10596"/>
        <dbReference type="Rhea" id="RHEA-COMP:10136"/>
        <dbReference type="Rhea" id="RHEA-COMP:20101"/>
        <dbReference type="ChEBI" id="CHEBI:15378"/>
        <dbReference type="ChEBI" id="CHEBI:30616"/>
        <dbReference type="ChEBI" id="CHEBI:46858"/>
        <dbReference type="ChEBI" id="CHEBI:61978"/>
        <dbReference type="ChEBI" id="CHEBI:456216"/>
        <dbReference type="EC" id="2.7.10.2"/>
    </reaction>
</comment>
<comment type="similarity">
    <text evidence="4">Belongs to the etk/wzc family.</text>
</comment>
<comment type="similarity">
    <text evidence="2">Belongs to the CpsC/CapA family.</text>
</comment>
<dbReference type="NCBIfam" id="TIGR01007">
    <property type="entry name" value="eps_fam"/>
    <property type="match status" value="1"/>
</dbReference>
<dbReference type="PANTHER" id="PTHR32309:SF13">
    <property type="entry name" value="FERRIC ENTEROBACTIN TRANSPORT PROTEIN FEPE"/>
    <property type="match status" value="1"/>
</dbReference>
<keyword evidence="10" id="KW-0547">Nucleotide-binding</keyword>
<feature type="region of interest" description="Disordered" evidence="16">
    <location>
        <begin position="485"/>
        <end position="578"/>
    </location>
</feature>
<proteinExistence type="inferred from homology"/>
<feature type="compositionally biased region" description="Pro residues" evidence="16">
    <location>
        <begin position="503"/>
        <end position="520"/>
    </location>
</feature>
<evidence type="ECO:0000256" key="2">
    <source>
        <dbReference type="ARBA" id="ARBA00006683"/>
    </source>
</evidence>
<dbReference type="PANTHER" id="PTHR32309">
    <property type="entry name" value="TYROSINE-PROTEIN KINASE"/>
    <property type="match status" value="1"/>
</dbReference>
<evidence type="ECO:0000256" key="1">
    <source>
        <dbReference type="ARBA" id="ARBA00004429"/>
    </source>
</evidence>
<evidence type="ECO:0000256" key="11">
    <source>
        <dbReference type="ARBA" id="ARBA00022777"/>
    </source>
</evidence>
<evidence type="ECO:0000256" key="3">
    <source>
        <dbReference type="ARBA" id="ARBA00007316"/>
    </source>
</evidence>
<dbReference type="Pfam" id="PF13614">
    <property type="entry name" value="AAA_31"/>
    <property type="match status" value="1"/>
</dbReference>
<evidence type="ECO:0000256" key="12">
    <source>
        <dbReference type="ARBA" id="ARBA00022840"/>
    </source>
</evidence>
<dbReference type="EC" id="2.7.10.2" evidence="5"/>
<keyword evidence="11" id="KW-0418">Kinase</keyword>
<evidence type="ECO:0000256" key="9">
    <source>
        <dbReference type="ARBA" id="ARBA00022692"/>
    </source>
</evidence>
<evidence type="ECO:0000256" key="4">
    <source>
        <dbReference type="ARBA" id="ARBA00008883"/>
    </source>
</evidence>
<dbReference type="RefSeq" id="WP_218595614.1">
    <property type="nucleotide sequence ID" value="NZ_JADQDF010000001.1"/>
</dbReference>
<keyword evidence="7" id="KW-0997">Cell inner membrane</keyword>
<keyword evidence="12" id="KW-0067">ATP-binding</keyword>
<feature type="domain" description="Polysaccharide chain length determinant N-terminal" evidence="17">
    <location>
        <begin position="5"/>
        <end position="89"/>
    </location>
</feature>
<dbReference type="InterPro" id="IPR025669">
    <property type="entry name" value="AAA_dom"/>
</dbReference>
<comment type="similarity">
    <text evidence="3">Belongs to the CpsD/CapB family.</text>
</comment>
<feature type="domain" description="AAA" evidence="18">
    <location>
        <begin position="262"/>
        <end position="393"/>
    </location>
</feature>
<dbReference type="InterPro" id="IPR005702">
    <property type="entry name" value="Wzc-like_C"/>
</dbReference>
<name>A0ABS6U743_9PSEU</name>
<evidence type="ECO:0000256" key="10">
    <source>
        <dbReference type="ARBA" id="ARBA00022741"/>
    </source>
</evidence>
<keyword evidence="20" id="KW-1185">Reference proteome</keyword>
<organism evidence="19 20">
    <name type="scientific">Pseudonocardia oceani</name>
    <dbReference type="NCBI Taxonomy" id="2792013"/>
    <lineage>
        <taxon>Bacteria</taxon>
        <taxon>Bacillati</taxon>
        <taxon>Actinomycetota</taxon>
        <taxon>Actinomycetes</taxon>
        <taxon>Pseudonocardiales</taxon>
        <taxon>Pseudonocardiaceae</taxon>
        <taxon>Pseudonocardia</taxon>
    </lineage>
</organism>